<protein>
    <submittedName>
        <fullName evidence="2">Uncharacterized protein</fullName>
    </submittedName>
</protein>
<feature type="transmembrane region" description="Helical" evidence="1">
    <location>
        <begin position="29"/>
        <end position="48"/>
    </location>
</feature>
<proteinExistence type="predicted"/>
<accession>A0A0A9C0H7</accession>
<keyword evidence="1" id="KW-0472">Membrane</keyword>
<reference evidence="2" key="1">
    <citation type="submission" date="2014-09" db="EMBL/GenBank/DDBJ databases">
        <authorList>
            <person name="Magalhaes I.L.F."/>
            <person name="Oliveira U."/>
            <person name="Santos F.R."/>
            <person name="Vidigal T.H.D.A."/>
            <person name="Brescovit A.D."/>
            <person name="Santos A.J."/>
        </authorList>
    </citation>
    <scope>NUCLEOTIDE SEQUENCE</scope>
    <source>
        <tissue evidence="2">Shoot tissue taken approximately 20 cm above the soil surface</tissue>
    </source>
</reference>
<sequence>MMVQQACKSSQQFNGWLTQMRLLRKKESTLTWCFAFVPLQLIICIYRHTSPTLCSCLKDDYLFQQCISCVTPMIYARICARERLLVLIFSSQTYW</sequence>
<organism evidence="2">
    <name type="scientific">Arundo donax</name>
    <name type="common">Giant reed</name>
    <name type="synonym">Donax arundinaceus</name>
    <dbReference type="NCBI Taxonomy" id="35708"/>
    <lineage>
        <taxon>Eukaryota</taxon>
        <taxon>Viridiplantae</taxon>
        <taxon>Streptophyta</taxon>
        <taxon>Embryophyta</taxon>
        <taxon>Tracheophyta</taxon>
        <taxon>Spermatophyta</taxon>
        <taxon>Magnoliopsida</taxon>
        <taxon>Liliopsida</taxon>
        <taxon>Poales</taxon>
        <taxon>Poaceae</taxon>
        <taxon>PACMAD clade</taxon>
        <taxon>Arundinoideae</taxon>
        <taxon>Arundineae</taxon>
        <taxon>Arundo</taxon>
    </lineage>
</organism>
<keyword evidence="1" id="KW-1133">Transmembrane helix</keyword>
<dbReference type="EMBL" id="GBRH01232878">
    <property type="protein sequence ID" value="JAD65017.1"/>
    <property type="molecule type" value="Transcribed_RNA"/>
</dbReference>
<reference evidence="2" key="2">
    <citation type="journal article" date="2015" name="Data Brief">
        <title>Shoot transcriptome of the giant reed, Arundo donax.</title>
        <authorList>
            <person name="Barrero R.A."/>
            <person name="Guerrero F.D."/>
            <person name="Moolhuijzen P."/>
            <person name="Goolsby J.A."/>
            <person name="Tidwell J."/>
            <person name="Bellgard S.E."/>
            <person name="Bellgard M.I."/>
        </authorList>
    </citation>
    <scope>NUCLEOTIDE SEQUENCE</scope>
    <source>
        <tissue evidence="2">Shoot tissue taken approximately 20 cm above the soil surface</tissue>
    </source>
</reference>
<keyword evidence="1" id="KW-0812">Transmembrane</keyword>
<dbReference type="AlphaFoldDB" id="A0A0A9C0H7"/>
<name>A0A0A9C0H7_ARUDO</name>
<evidence type="ECO:0000256" key="1">
    <source>
        <dbReference type="SAM" id="Phobius"/>
    </source>
</evidence>
<evidence type="ECO:0000313" key="2">
    <source>
        <dbReference type="EMBL" id="JAD65017.1"/>
    </source>
</evidence>